<dbReference type="RefSeq" id="WP_158926550.1">
    <property type="nucleotide sequence ID" value="NZ_CP047020.1"/>
</dbReference>
<organism evidence="1 2">
    <name type="scientific">Streptomyces broussonetiae</name>
    <dbReference type="NCBI Taxonomy" id="2686304"/>
    <lineage>
        <taxon>Bacteria</taxon>
        <taxon>Bacillati</taxon>
        <taxon>Actinomycetota</taxon>
        <taxon>Actinomycetes</taxon>
        <taxon>Kitasatosporales</taxon>
        <taxon>Streptomycetaceae</taxon>
        <taxon>Streptomyces</taxon>
    </lineage>
</organism>
<gene>
    <name evidence="1" type="ORF">GQF42_34595</name>
</gene>
<dbReference type="AlphaFoldDB" id="A0A6I6NAH7"/>
<evidence type="ECO:0000313" key="2">
    <source>
        <dbReference type="Proteomes" id="UP000436138"/>
    </source>
</evidence>
<name>A0A6I6NAH7_9ACTN</name>
<evidence type="ECO:0000313" key="1">
    <source>
        <dbReference type="EMBL" id="QHA07759.1"/>
    </source>
</evidence>
<proteinExistence type="predicted"/>
<protein>
    <submittedName>
        <fullName evidence="1">Uncharacterized protein</fullName>
    </submittedName>
</protein>
<reference evidence="1 2" key="1">
    <citation type="submission" date="2019-12" db="EMBL/GenBank/DDBJ databases">
        <title>Streptomyces sp. strain T44 isolated from rhizosphere soil of Broussonetia papyrifera.</title>
        <authorList>
            <person name="Mo P."/>
        </authorList>
    </citation>
    <scope>NUCLEOTIDE SEQUENCE [LARGE SCALE GENOMIC DNA]</scope>
    <source>
        <strain evidence="1 2">T44</strain>
    </source>
</reference>
<dbReference type="EMBL" id="CP047020">
    <property type="protein sequence ID" value="QHA07759.1"/>
    <property type="molecule type" value="Genomic_DNA"/>
</dbReference>
<dbReference type="KEGG" id="sbro:GQF42_34595"/>
<accession>A0A6I6NAH7</accession>
<keyword evidence="2" id="KW-1185">Reference proteome</keyword>
<sequence length="120" mass="13469">MATTRSGLPRRLGPLYLTPSAILSSWIVHLCDCLPGRHLSERYRMARVGFDVFLLGQLARTGAYALRPRRRDRVPPHAAASTAMLCLDAWFDVTTSTRHDLPLSLLLAGLCWWPASRPRT</sequence>
<dbReference type="Proteomes" id="UP000436138">
    <property type="component" value="Chromosome"/>
</dbReference>